<sequence>MAQPRAPWGSRGNRDCPGGHESQLHSLLNVPSTRPGVFVPISGGNEFYNLSSGCQPVARAPLRNFINISGQERACQLSTGGRGGTEIHRAQSEECRESTDTRANQKDLGVEARRRAERHSGDLGKEKE</sequence>
<organism evidence="2 3">
    <name type="scientific">Pleurodeles waltl</name>
    <name type="common">Iberian ribbed newt</name>
    <dbReference type="NCBI Taxonomy" id="8319"/>
    <lineage>
        <taxon>Eukaryota</taxon>
        <taxon>Metazoa</taxon>
        <taxon>Chordata</taxon>
        <taxon>Craniata</taxon>
        <taxon>Vertebrata</taxon>
        <taxon>Euteleostomi</taxon>
        <taxon>Amphibia</taxon>
        <taxon>Batrachia</taxon>
        <taxon>Caudata</taxon>
        <taxon>Salamandroidea</taxon>
        <taxon>Salamandridae</taxon>
        <taxon>Pleurodelinae</taxon>
        <taxon>Pleurodeles</taxon>
    </lineage>
</organism>
<proteinExistence type="predicted"/>
<dbReference type="EMBL" id="JANPWB010000001">
    <property type="protein sequence ID" value="KAJ1212643.1"/>
    <property type="molecule type" value="Genomic_DNA"/>
</dbReference>
<name>A0AAV7WF47_PLEWA</name>
<evidence type="ECO:0000256" key="1">
    <source>
        <dbReference type="SAM" id="MobiDB-lite"/>
    </source>
</evidence>
<feature type="compositionally biased region" description="Basic and acidic residues" evidence="1">
    <location>
        <begin position="85"/>
        <end position="128"/>
    </location>
</feature>
<dbReference type="Proteomes" id="UP001066276">
    <property type="component" value="Chromosome 1_1"/>
</dbReference>
<comment type="caution">
    <text evidence="2">The sequence shown here is derived from an EMBL/GenBank/DDBJ whole genome shotgun (WGS) entry which is preliminary data.</text>
</comment>
<evidence type="ECO:0000313" key="2">
    <source>
        <dbReference type="EMBL" id="KAJ1212643.1"/>
    </source>
</evidence>
<evidence type="ECO:0000313" key="3">
    <source>
        <dbReference type="Proteomes" id="UP001066276"/>
    </source>
</evidence>
<protein>
    <submittedName>
        <fullName evidence="2">Uncharacterized protein</fullName>
    </submittedName>
</protein>
<feature type="region of interest" description="Disordered" evidence="1">
    <location>
        <begin position="1"/>
        <end position="32"/>
    </location>
</feature>
<feature type="region of interest" description="Disordered" evidence="1">
    <location>
        <begin position="76"/>
        <end position="128"/>
    </location>
</feature>
<keyword evidence="3" id="KW-1185">Reference proteome</keyword>
<reference evidence="2" key="1">
    <citation type="journal article" date="2022" name="bioRxiv">
        <title>Sequencing and chromosome-scale assembly of the giantPleurodeles waltlgenome.</title>
        <authorList>
            <person name="Brown T."/>
            <person name="Elewa A."/>
            <person name="Iarovenko S."/>
            <person name="Subramanian E."/>
            <person name="Araus A.J."/>
            <person name="Petzold A."/>
            <person name="Susuki M."/>
            <person name="Suzuki K.-i.T."/>
            <person name="Hayashi T."/>
            <person name="Toyoda A."/>
            <person name="Oliveira C."/>
            <person name="Osipova E."/>
            <person name="Leigh N.D."/>
            <person name="Simon A."/>
            <person name="Yun M.H."/>
        </authorList>
    </citation>
    <scope>NUCLEOTIDE SEQUENCE</scope>
    <source>
        <strain evidence="2">20211129_DDA</strain>
        <tissue evidence="2">Liver</tissue>
    </source>
</reference>
<accession>A0AAV7WF47</accession>
<gene>
    <name evidence="2" type="ORF">NDU88_000298</name>
</gene>
<dbReference type="AlphaFoldDB" id="A0AAV7WF47"/>